<evidence type="ECO:0000313" key="2">
    <source>
        <dbReference type="EMBL" id="WBW73631.1"/>
    </source>
</evidence>
<evidence type="ECO:0000313" key="3">
    <source>
        <dbReference type="Proteomes" id="UP001212411"/>
    </source>
</evidence>
<dbReference type="RefSeq" id="XP_056037874.1">
    <property type="nucleotide sequence ID" value="XM_056182328.1"/>
</dbReference>
<keyword evidence="3" id="KW-1185">Reference proteome</keyword>
<dbReference type="KEGG" id="som:SOMG_03538"/>
<sequence length="487" mass="56357">MSTDTAVLFLTVLGILITGIIIAIFGVKYMLYVTSLDAFTGFAVSYSRPLEMKDSSDCSILQKNIFANGRPIALKDSSDYSVLQKEILANQDSSHPFCEFNPSESLNQYVSRSYVLDADVPYLSRNSVSLDDKYTEPNFTLYHHVSDLNKDERLSLVDVLNDNRLLNKDGNFSVKQVLKDYVSLYRRIRSYVKGQVPRIVSLKFYLEKKSFTVQNDQATVHLQKLEKPFRNVDLGNISNTKRLESSLLVVSIFVGCFAVWMNVWHQTSNPLYFHITLWFFMYNVNAFMRYPFSLLLEYWLNRNDLVSSLLITLSIFFQIFGKAFERSFYLALPFYVQQVPEVAFVKIKFILAYVLCERVLPILLTYLVFITKSSPSVKRICYCVQFFGWHFINIYWVLAGTLEGCINIIGRCHSTKQSFPSFYAVFLISEVVETILTNKISSANYQLLRYCINSLRFLCFSYTFQIFNWHNLVDGILALVIQAKRLI</sequence>
<accession>A0AAE9WC76</accession>
<reference evidence="2 3" key="1">
    <citation type="journal article" date="2023" name="G3 (Bethesda)">
        <title>A high-quality reference genome for the fission yeast Schizosaccharomyces osmophilus.</title>
        <authorList>
            <person name="Jia G.S."/>
            <person name="Zhang W.C."/>
            <person name="Liang Y."/>
            <person name="Liu X.H."/>
            <person name="Rhind N."/>
            <person name="Pidoux A."/>
            <person name="Brysch-Herzberg M."/>
            <person name="Du L.L."/>
        </authorList>
    </citation>
    <scope>NUCLEOTIDE SEQUENCE [LARGE SCALE GENOMIC DNA]</scope>
    <source>
        <strain evidence="2 3">CBS 15793</strain>
    </source>
</reference>
<dbReference type="GeneID" id="80877017"/>
<dbReference type="AlphaFoldDB" id="A0AAE9WC76"/>
<feature type="transmembrane region" description="Helical" evidence="1">
    <location>
        <begin position="380"/>
        <end position="398"/>
    </location>
</feature>
<gene>
    <name evidence="2" type="ORF">SOMG_03538</name>
</gene>
<protein>
    <submittedName>
        <fullName evidence="2">Uncharacterized protein</fullName>
    </submittedName>
</protein>
<evidence type="ECO:0000256" key="1">
    <source>
        <dbReference type="SAM" id="Phobius"/>
    </source>
</evidence>
<feature type="transmembrane region" description="Helical" evidence="1">
    <location>
        <begin position="6"/>
        <end position="27"/>
    </location>
</feature>
<keyword evidence="1" id="KW-0812">Transmembrane</keyword>
<dbReference type="Proteomes" id="UP001212411">
    <property type="component" value="Chromosome 2"/>
</dbReference>
<feature type="transmembrane region" description="Helical" evidence="1">
    <location>
        <begin position="344"/>
        <end position="368"/>
    </location>
</feature>
<name>A0AAE9WC76_9SCHI</name>
<proteinExistence type="predicted"/>
<keyword evidence="1" id="KW-1133">Transmembrane helix</keyword>
<organism evidence="2 3">
    <name type="scientific">Schizosaccharomyces osmophilus</name>
    <dbReference type="NCBI Taxonomy" id="2545709"/>
    <lineage>
        <taxon>Eukaryota</taxon>
        <taxon>Fungi</taxon>
        <taxon>Dikarya</taxon>
        <taxon>Ascomycota</taxon>
        <taxon>Taphrinomycotina</taxon>
        <taxon>Schizosaccharomycetes</taxon>
        <taxon>Schizosaccharomycetales</taxon>
        <taxon>Schizosaccharomycetaceae</taxon>
        <taxon>Schizosaccharomyces</taxon>
    </lineage>
</organism>
<dbReference type="EMBL" id="CP115612">
    <property type="protein sequence ID" value="WBW73631.1"/>
    <property type="molecule type" value="Genomic_DNA"/>
</dbReference>
<feature type="transmembrane region" description="Helical" evidence="1">
    <location>
        <begin position="271"/>
        <end position="292"/>
    </location>
</feature>
<keyword evidence="1" id="KW-0472">Membrane</keyword>
<feature type="transmembrane region" description="Helical" evidence="1">
    <location>
        <begin position="247"/>
        <end position="265"/>
    </location>
</feature>